<sequence length="59" mass="7295">MYLIRKYYLVEERDYKNGLNLRRKMQKEKVSPTEKFTTYFNKLSTNFPIHTNFRKSVND</sequence>
<proteinExistence type="predicted"/>
<dbReference type="AlphaFoldDB" id="A0ABD2C0P3"/>
<evidence type="ECO:0000313" key="1">
    <source>
        <dbReference type="EMBL" id="KAL2738559.1"/>
    </source>
</evidence>
<keyword evidence="2" id="KW-1185">Reference proteome</keyword>
<dbReference type="EMBL" id="JAYRBN010000063">
    <property type="protein sequence ID" value="KAL2738559.1"/>
    <property type="molecule type" value="Genomic_DNA"/>
</dbReference>
<comment type="caution">
    <text evidence="1">The sequence shown here is derived from an EMBL/GenBank/DDBJ whole genome shotgun (WGS) entry which is preliminary data.</text>
</comment>
<gene>
    <name evidence="1" type="ORF">V1477_011918</name>
</gene>
<evidence type="ECO:0000313" key="2">
    <source>
        <dbReference type="Proteomes" id="UP001607303"/>
    </source>
</evidence>
<reference evidence="1 2" key="1">
    <citation type="journal article" date="2024" name="Ann. Entomol. Soc. Am.">
        <title>Genomic analyses of the southern and eastern yellowjacket wasps (Hymenoptera: Vespidae) reveal evolutionary signatures of social life.</title>
        <authorList>
            <person name="Catto M.A."/>
            <person name="Caine P.B."/>
            <person name="Orr S.E."/>
            <person name="Hunt B.G."/>
            <person name="Goodisman M.A.D."/>
        </authorList>
    </citation>
    <scope>NUCLEOTIDE SEQUENCE [LARGE SCALE GENOMIC DNA]</scope>
    <source>
        <strain evidence="1">232</strain>
        <tissue evidence="1">Head and thorax</tissue>
    </source>
</reference>
<protein>
    <submittedName>
        <fullName evidence="1">Uncharacterized protein</fullName>
    </submittedName>
</protein>
<accession>A0ABD2C0P3</accession>
<organism evidence="1 2">
    <name type="scientific">Vespula maculifrons</name>
    <name type="common">Eastern yellow jacket</name>
    <name type="synonym">Wasp</name>
    <dbReference type="NCBI Taxonomy" id="7453"/>
    <lineage>
        <taxon>Eukaryota</taxon>
        <taxon>Metazoa</taxon>
        <taxon>Ecdysozoa</taxon>
        <taxon>Arthropoda</taxon>
        <taxon>Hexapoda</taxon>
        <taxon>Insecta</taxon>
        <taxon>Pterygota</taxon>
        <taxon>Neoptera</taxon>
        <taxon>Endopterygota</taxon>
        <taxon>Hymenoptera</taxon>
        <taxon>Apocrita</taxon>
        <taxon>Aculeata</taxon>
        <taxon>Vespoidea</taxon>
        <taxon>Vespidae</taxon>
        <taxon>Vespinae</taxon>
        <taxon>Vespula</taxon>
    </lineage>
</organism>
<name>A0ABD2C0P3_VESMC</name>
<dbReference type="Proteomes" id="UP001607303">
    <property type="component" value="Unassembled WGS sequence"/>
</dbReference>